<dbReference type="InterPro" id="IPR012942">
    <property type="entry name" value="SRR1-like"/>
</dbReference>
<organism evidence="3 4">
    <name type="scientific">Planoprotostelium fungivorum</name>
    <dbReference type="NCBI Taxonomy" id="1890364"/>
    <lineage>
        <taxon>Eukaryota</taxon>
        <taxon>Amoebozoa</taxon>
        <taxon>Evosea</taxon>
        <taxon>Variosea</taxon>
        <taxon>Cavosteliida</taxon>
        <taxon>Cavosteliaceae</taxon>
        <taxon>Planoprotostelium</taxon>
    </lineage>
</organism>
<keyword evidence="4" id="KW-1185">Reference proteome</keyword>
<evidence type="ECO:0000313" key="4">
    <source>
        <dbReference type="Proteomes" id="UP000241769"/>
    </source>
</evidence>
<protein>
    <submittedName>
        <fullName evidence="3">SRR1-like protein-like</fullName>
    </submittedName>
</protein>
<dbReference type="PANTHER" id="PTHR28626">
    <property type="entry name" value="SRR1-LIKE PROTEIN"/>
    <property type="match status" value="1"/>
</dbReference>
<sequence>MRFFWWQTIDSLRPDREAHHRCQGGTLVEEEETTVEHSPTHWMNAGLSSITPITSVNQLVNRAELQNNPIVKEATEILSRFFGKDFVEGSPVRCNVVCYGLGPFLTSPKAKYQLGLLLLLIEHLKIEGQKHYFDPIFDENEKKVLNELGWTDITENEQGKRKVEGRTFFYMPHCGRPLYNNLLYTNWEPLQLKEMIILGNGFTNYNESALGEKKKKETYYMTQILPFTTEVSLKSDIKDLNAFNDTSESS</sequence>
<dbReference type="PANTHER" id="PTHR28626:SF3">
    <property type="entry name" value="SRR1-LIKE PROTEIN"/>
    <property type="match status" value="1"/>
</dbReference>
<gene>
    <name evidence="3" type="ORF">PROFUN_04666</name>
</gene>
<dbReference type="Proteomes" id="UP000241769">
    <property type="component" value="Unassembled WGS sequence"/>
</dbReference>
<dbReference type="InParanoid" id="A0A2P6NUJ7"/>
<evidence type="ECO:0000313" key="3">
    <source>
        <dbReference type="EMBL" id="PRP87639.1"/>
    </source>
</evidence>
<dbReference type="EMBL" id="MDYQ01000019">
    <property type="protein sequence ID" value="PRP87639.1"/>
    <property type="molecule type" value="Genomic_DNA"/>
</dbReference>
<dbReference type="GO" id="GO:0005737">
    <property type="term" value="C:cytoplasm"/>
    <property type="evidence" value="ECO:0007669"/>
    <property type="project" value="TreeGrafter"/>
</dbReference>
<comment type="similarity">
    <text evidence="1">Belongs to the SRR1 family.</text>
</comment>
<accession>A0A2P6NUJ7</accession>
<comment type="caution">
    <text evidence="3">The sequence shown here is derived from an EMBL/GenBank/DDBJ whole genome shotgun (WGS) entry which is preliminary data.</text>
</comment>
<dbReference type="GO" id="GO:0005634">
    <property type="term" value="C:nucleus"/>
    <property type="evidence" value="ECO:0007669"/>
    <property type="project" value="TreeGrafter"/>
</dbReference>
<evidence type="ECO:0000259" key="2">
    <source>
        <dbReference type="Pfam" id="PF07985"/>
    </source>
</evidence>
<dbReference type="AlphaFoldDB" id="A0A2P6NUJ7"/>
<proteinExistence type="inferred from homology"/>
<name>A0A2P6NUJ7_9EUKA</name>
<reference evidence="3 4" key="1">
    <citation type="journal article" date="2018" name="Genome Biol. Evol.">
        <title>Multiple Roots of Fruiting Body Formation in Amoebozoa.</title>
        <authorList>
            <person name="Hillmann F."/>
            <person name="Forbes G."/>
            <person name="Novohradska S."/>
            <person name="Ferling I."/>
            <person name="Riege K."/>
            <person name="Groth M."/>
            <person name="Westermann M."/>
            <person name="Marz M."/>
            <person name="Spaller T."/>
            <person name="Winckler T."/>
            <person name="Schaap P."/>
            <person name="Glockner G."/>
        </authorList>
    </citation>
    <scope>NUCLEOTIDE SEQUENCE [LARGE SCALE GENOMIC DNA]</scope>
    <source>
        <strain evidence="3 4">Jena</strain>
    </source>
</reference>
<dbReference type="InterPro" id="IPR040044">
    <property type="entry name" value="SRR1L"/>
</dbReference>
<feature type="domain" description="SRR1-like" evidence="2">
    <location>
        <begin position="95"/>
        <end position="247"/>
    </location>
</feature>
<dbReference type="Pfam" id="PF07985">
    <property type="entry name" value="SRR1"/>
    <property type="match status" value="1"/>
</dbReference>
<evidence type="ECO:0000256" key="1">
    <source>
        <dbReference type="ARBA" id="ARBA00009856"/>
    </source>
</evidence>
<dbReference type="OrthoDB" id="551431at2759"/>